<evidence type="ECO:0008006" key="3">
    <source>
        <dbReference type="Google" id="ProtNLM"/>
    </source>
</evidence>
<feature type="coiled-coil region" evidence="1">
    <location>
        <begin position="105"/>
        <end position="153"/>
    </location>
</feature>
<dbReference type="AlphaFoldDB" id="A0A699H133"/>
<feature type="coiled-coil region" evidence="1">
    <location>
        <begin position="249"/>
        <end position="313"/>
    </location>
</feature>
<dbReference type="EMBL" id="BKCJ010093897">
    <property type="protein sequence ID" value="GEX18264.1"/>
    <property type="molecule type" value="Genomic_DNA"/>
</dbReference>
<comment type="caution">
    <text evidence="2">The sequence shown here is derived from an EMBL/GenBank/DDBJ whole genome shotgun (WGS) entry which is preliminary data.</text>
</comment>
<evidence type="ECO:0000256" key="1">
    <source>
        <dbReference type="SAM" id="Coils"/>
    </source>
</evidence>
<sequence length="432" mass="49891">MSEKEDPEVIAKKISHKPMDYEKLNRLTYDFGKRFTPQQELSTEQAFWLRISNPTIESSLPPVRVEVSSKLPMVSLVNESLKKLKFQLAQFDSVVKKRTTPNALKEDLLNEITEVKTAFDQMEAVVQQSSVDKQCLETANKELLLENNRLSQQIMSQDIVFTVMNCMSLNFDCMNVDIQRSESYEKCLNLDVESSKSKQAYNDLLNKYSQLEKHCISLEVPMQLKQEVFQNDESCVCQNALKIPEYFEKNDLKAQLKDKHTTIHKLKDTIKSLRKNNKEEIVDHDRCDLATINAELENSVAKLLSENERLCKKINHVKQIFKDQFDSIKQTRVLQKEQCDSLINKLNLKSAEHEDLKAQIQDKVFVITSLKNNLRKLKGKATVDNVAQIPSATTVVPGMFKLDLKLLTPKLMHNRESHIFYLKHTQDQADIL</sequence>
<gene>
    <name evidence="2" type="ORF">Tci_290239</name>
</gene>
<reference evidence="2" key="1">
    <citation type="journal article" date="2019" name="Sci. Rep.">
        <title>Draft genome of Tanacetum cinerariifolium, the natural source of mosquito coil.</title>
        <authorList>
            <person name="Yamashiro T."/>
            <person name="Shiraishi A."/>
            <person name="Satake H."/>
            <person name="Nakayama K."/>
        </authorList>
    </citation>
    <scope>NUCLEOTIDE SEQUENCE</scope>
</reference>
<keyword evidence="1" id="KW-0175">Coiled coil</keyword>
<proteinExistence type="predicted"/>
<organism evidence="2">
    <name type="scientific">Tanacetum cinerariifolium</name>
    <name type="common">Dalmatian daisy</name>
    <name type="synonym">Chrysanthemum cinerariifolium</name>
    <dbReference type="NCBI Taxonomy" id="118510"/>
    <lineage>
        <taxon>Eukaryota</taxon>
        <taxon>Viridiplantae</taxon>
        <taxon>Streptophyta</taxon>
        <taxon>Embryophyta</taxon>
        <taxon>Tracheophyta</taxon>
        <taxon>Spermatophyta</taxon>
        <taxon>Magnoliopsida</taxon>
        <taxon>eudicotyledons</taxon>
        <taxon>Gunneridae</taxon>
        <taxon>Pentapetalae</taxon>
        <taxon>asterids</taxon>
        <taxon>campanulids</taxon>
        <taxon>Asterales</taxon>
        <taxon>Asteraceae</taxon>
        <taxon>Asteroideae</taxon>
        <taxon>Anthemideae</taxon>
        <taxon>Anthemidinae</taxon>
        <taxon>Tanacetum</taxon>
    </lineage>
</organism>
<protein>
    <recommendedName>
        <fullName evidence="3">Pyruvate, phosphate dikinase regulatory protein, chloroplastic</fullName>
    </recommendedName>
</protein>
<accession>A0A699H133</accession>
<name>A0A699H133_TANCI</name>
<evidence type="ECO:0000313" key="2">
    <source>
        <dbReference type="EMBL" id="GEX18264.1"/>
    </source>
</evidence>